<proteinExistence type="predicted"/>
<dbReference type="Proteomes" id="UP001064048">
    <property type="component" value="Chromosome 10"/>
</dbReference>
<name>A0ACC0JEA1_CHOFU</name>
<keyword evidence="2" id="KW-1185">Reference proteome</keyword>
<reference evidence="1 2" key="1">
    <citation type="journal article" date="2022" name="Genome Biol. Evol.">
        <title>The Spruce Budworm Genome: Reconstructing the Evolutionary History of Antifreeze Proteins.</title>
        <authorList>
            <person name="Beliveau C."/>
            <person name="Gagne P."/>
            <person name="Picq S."/>
            <person name="Vernygora O."/>
            <person name="Keeling C.I."/>
            <person name="Pinkney K."/>
            <person name="Doucet D."/>
            <person name="Wen F."/>
            <person name="Johnston J.S."/>
            <person name="Maaroufi H."/>
            <person name="Boyle B."/>
            <person name="Laroche J."/>
            <person name="Dewar K."/>
            <person name="Juretic N."/>
            <person name="Blackburn G."/>
            <person name="Nisole A."/>
            <person name="Brunet B."/>
            <person name="Brandao M."/>
            <person name="Lumley L."/>
            <person name="Duan J."/>
            <person name="Quan G."/>
            <person name="Lucarotti C.J."/>
            <person name="Roe A.D."/>
            <person name="Sperling F.A.H."/>
            <person name="Levesque R.C."/>
            <person name="Cusson M."/>
        </authorList>
    </citation>
    <scope>NUCLEOTIDE SEQUENCE [LARGE SCALE GENOMIC DNA]</scope>
    <source>
        <strain evidence="1">Glfc:IPQL:Cfum</strain>
    </source>
</reference>
<sequence length="877" mass="96260">MPPTNQTKLEGEKVQFSCEAKALPGNVTVKWFREGAPVAEVAALETRVTIRRDGALVINPVAADDSGQYLCEVSNGIGDPQSASAYLNVEYPAKVTFTPTVQYLPFRLAGVVQCYIKANPPLQYVTWTKDKRLLEPYQTKDIVIMNNGSLLFTRVNQNHQGRYTCTPYNAQGTQGSSGPMEVLVRKPPAFTVEPEPLYQRKVGETVEMHCEAQEAEGTQRPSVAWRRRDGLPLQKNRVRALGGNITIDTLRRQDFGIYQCVASNEVATITADTQLVIEGTQPHAPYNVSGAATEFQVTLRWQPGYAGGPDYKQDYTIWYREGGFSEWTKVPVTPSGATSVTINRLQPGTTYEFQVNSKNTIGEGMMSKAITIRTLDVGAKPKPAPTLAGPPDDRVFPTAPEATGPKSGPPRNLTVTEVHNGFLITWQAPLERAQLVQYYTIKYRTDAQWKTLNRGQIRPEETSYLVKNLVGGRTYYFRVLANSASSYESSEEVKFPVPARVKHKAITAGVVGGILFFIVAIILSVCAVKICNKRKRRKQEKAYNMVAARITDLRAADSTQVPFKKTRNIEYSGVFAVHGQLGMAGVALRRGVRGGLGGGGGGGALARAFRLPLPLARAVPAPSSSDDGGFLPRLRAPLRPSAAPPLFRASSPAMALHWPPWPPWPPWAAAWTPWSPLHVSDLSSVPFPSSGEGSFPTPPSPFRLRSLRRGSHEAFLRPRGRPLPRHARRAPEPPPPHEASPESRSSSSGFGSKNASSSQHNRSSRAGSLAEWRPPPYRPPPPAPPPRPGSGSVDVHYEWDRATRTPTPSTPERPRPRAERDDVEARVRAMKEEFLQFRKRQALRRRSPEPPTDALAALSPLAPLAPRAPLPPAESVC</sequence>
<comment type="caution">
    <text evidence="1">The sequence shown here is derived from an EMBL/GenBank/DDBJ whole genome shotgun (WGS) entry which is preliminary data.</text>
</comment>
<evidence type="ECO:0000313" key="2">
    <source>
        <dbReference type="Proteomes" id="UP001064048"/>
    </source>
</evidence>
<accession>A0ACC0JEA1</accession>
<gene>
    <name evidence="1" type="ORF">MSG28_006249</name>
</gene>
<protein>
    <submittedName>
        <fullName evidence="1">Uncharacterized protein</fullName>
    </submittedName>
</protein>
<evidence type="ECO:0000313" key="1">
    <source>
        <dbReference type="EMBL" id="KAI8422403.1"/>
    </source>
</evidence>
<dbReference type="EMBL" id="CM046110">
    <property type="protein sequence ID" value="KAI8422403.1"/>
    <property type="molecule type" value="Genomic_DNA"/>
</dbReference>
<organism evidence="1 2">
    <name type="scientific">Choristoneura fumiferana</name>
    <name type="common">Spruce budworm moth</name>
    <name type="synonym">Archips fumiferana</name>
    <dbReference type="NCBI Taxonomy" id="7141"/>
    <lineage>
        <taxon>Eukaryota</taxon>
        <taxon>Metazoa</taxon>
        <taxon>Ecdysozoa</taxon>
        <taxon>Arthropoda</taxon>
        <taxon>Hexapoda</taxon>
        <taxon>Insecta</taxon>
        <taxon>Pterygota</taxon>
        <taxon>Neoptera</taxon>
        <taxon>Endopterygota</taxon>
        <taxon>Lepidoptera</taxon>
        <taxon>Glossata</taxon>
        <taxon>Ditrysia</taxon>
        <taxon>Tortricoidea</taxon>
        <taxon>Tortricidae</taxon>
        <taxon>Tortricinae</taxon>
        <taxon>Choristoneura</taxon>
    </lineage>
</organism>